<evidence type="ECO:0000313" key="3">
    <source>
        <dbReference type="EMBL" id="GLY79318.1"/>
    </source>
</evidence>
<organism evidence="3 4">
    <name type="scientific">Actinoallomurus iriomotensis</name>
    <dbReference type="NCBI Taxonomy" id="478107"/>
    <lineage>
        <taxon>Bacteria</taxon>
        <taxon>Bacillati</taxon>
        <taxon>Actinomycetota</taxon>
        <taxon>Actinomycetes</taxon>
        <taxon>Streptosporangiales</taxon>
        <taxon>Thermomonosporaceae</taxon>
        <taxon>Actinoallomurus</taxon>
    </lineage>
</organism>
<dbReference type="AlphaFoldDB" id="A0A9W6RPB0"/>
<evidence type="ECO:0000259" key="2">
    <source>
        <dbReference type="Pfam" id="PF00144"/>
    </source>
</evidence>
<dbReference type="PANTHER" id="PTHR43283:SF11">
    <property type="entry name" value="BETA-LACTAMASE-RELATED DOMAIN-CONTAINING PROTEIN"/>
    <property type="match status" value="1"/>
</dbReference>
<feature type="domain" description="Beta-lactamase-related" evidence="2">
    <location>
        <begin position="21"/>
        <end position="332"/>
    </location>
</feature>
<evidence type="ECO:0000313" key="4">
    <source>
        <dbReference type="Proteomes" id="UP001165135"/>
    </source>
</evidence>
<sequence length="351" mass="37371">MTVDPAGIIARARADRTFSGAAWAYGGSAGVVDRGTFGTLSWDGDPVRDDTLWDLASVTKPIAGLAVMSLVEAGALTLDDPIAAHLPEYAGTDKAEITVFELLTHTSGLPGQEPLWRRCATRAELLTALRQLPLRFPRGTDVEYSSAGFIVLGLIAERASGTPLDTLVAERVTAPAGMKETRFLLPEEDRARAAATEDCPWRGRIVRGTVHDENAEVLGGVAAHAGLFGTLNDLAALGQALCRGGRGTGGRIVAERTLAVMTEPRTDRLPLRRALAWQGRDPHRCGGGDLLTPAAYGHTGFTGTSIWVDPVLDVFVVLLTNRVHPTRDSDAITRLRPRFHNAAVTACLAAS</sequence>
<dbReference type="SUPFAM" id="SSF56601">
    <property type="entry name" value="beta-lactamase/transpeptidase-like"/>
    <property type="match status" value="1"/>
</dbReference>
<dbReference type="PANTHER" id="PTHR43283">
    <property type="entry name" value="BETA-LACTAMASE-RELATED"/>
    <property type="match status" value="1"/>
</dbReference>
<dbReference type="RefSeq" id="WP_285630581.1">
    <property type="nucleotide sequence ID" value="NZ_BSTJ01000011.1"/>
</dbReference>
<dbReference type="GO" id="GO:0016787">
    <property type="term" value="F:hydrolase activity"/>
    <property type="evidence" value="ECO:0007669"/>
    <property type="project" value="UniProtKB-KW"/>
</dbReference>
<dbReference type="InterPro" id="IPR050789">
    <property type="entry name" value="Diverse_Enzym_Activities"/>
</dbReference>
<reference evidence="3" key="1">
    <citation type="submission" date="2023-03" db="EMBL/GenBank/DDBJ databases">
        <title>Actinoallomurus iriomotensis NBRC 103681.</title>
        <authorList>
            <person name="Ichikawa N."/>
            <person name="Sato H."/>
            <person name="Tonouchi N."/>
        </authorList>
    </citation>
    <scope>NUCLEOTIDE SEQUENCE</scope>
    <source>
        <strain evidence="3">NBRC 103681</strain>
    </source>
</reference>
<proteinExistence type="predicted"/>
<dbReference type="Proteomes" id="UP001165135">
    <property type="component" value="Unassembled WGS sequence"/>
</dbReference>
<comment type="caution">
    <text evidence="3">The sequence shown here is derived from an EMBL/GenBank/DDBJ whole genome shotgun (WGS) entry which is preliminary data.</text>
</comment>
<dbReference type="EMBL" id="BSTJ01000011">
    <property type="protein sequence ID" value="GLY79318.1"/>
    <property type="molecule type" value="Genomic_DNA"/>
</dbReference>
<gene>
    <name evidence="3" type="ORF">Airi01_075850</name>
</gene>
<name>A0A9W6RPB0_9ACTN</name>
<accession>A0A9W6RPB0</accession>
<dbReference type="InterPro" id="IPR012338">
    <property type="entry name" value="Beta-lactam/transpept-like"/>
</dbReference>
<evidence type="ECO:0000256" key="1">
    <source>
        <dbReference type="ARBA" id="ARBA00022801"/>
    </source>
</evidence>
<dbReference type="Pfam" id="PF00144">
    <property type="entry name" value="Beta-lactamase"/>
    <property type="match status" value="1"/>
</dbReference>
<dbReference type="InterPro" id="IPR001466">
    <property type="entry name" value="Beta-lactam-related"/>
</dbReference>
<protein>
    <submittedName>
        <fullName evidence="3">Esterase</fullName>
    </submittedName>
</protein>
<keyword evidence="1" id="KW-0378">Hydrolase</keyword>
<dbReference type="Gene3D" id="3.40.710.10">
    <property type="entry name" value="DD-peptidase/beta-lactamase superfamily"/>
    <property type="match status" value="1"/>
</dbReference>